<evidence type="ECO:0000256" key="1">
    <source>
        <dbReference type="SAM" id="MobiDB-lite"/>
    </source>
</evidence>
<dbReference type="InterPro" id="IPR005162">
    <property type="entry name" value="Retrotrans_gag_dom"/>
</dbReference>
<proteinExistence type="predicted"/>
<dbReference type="PANTHER" id="PTHR33223:SF11">
    <property type="entry name" value="ELEMENT PROTEIN, PUTATIVE-RELATED"/>
    <property type="match status" value="1"/>
</dbReference>
<feature type="compositionally biased region" description="Basic and acidic residues" evidence="1">
    <location>
        <begin position="369"/>
        <end position="379"/>
    </location>
</feature>
<protein>
    <recommendedName>
        <fullName evidence="2">Retrotransposon gag domain-containing protein</fullName>
    </recommendedName>
</protein>
<feature type="region of interest" description="Disordered" evidence="1">
    <location>
        <begin position="1"/>
        <end position="25"/>
    </location>
</feature>
<comment type="caution">
    <text evidence="3">The sequence shown here is derived from an EMBL/GenBank/DDBJ whole genome shotgun (WGS) entry which is preliminary data.</text>
</comment>
<dbReference type="Proteomes" id="UP000265520">
    <property type="component" value="Unassembled WGS sequence"/>
</dbReference>
<evidence type="ECO:0000259" key="2">
    <source>
        <dbReference type="Pfam" id="PF03732"/>
    </source>
</evidence>
<keyword evidence="4" id="KW-1185">Reference proteome</keyword>
<organism evidence="3 4">
    <name type="scientific">Trifolium medium</name>
    <dbReference type="NCBI Taxonomy" id="97028"/>
    <lineage>
        <taxon>Eukaryota</taxon>
        <taxon>Viridiplantae</taxon>
        <taxon>Streptophyta</taxon>
        <taxon>Embryophyta</taxon>
        <taxon>Tracheophyta</taxon>
        <taxon>Spermatophyta</taxon>
        <taxon>Magnoliopsida</taxon>
        <taxon>eudicotyledons</taxon>
        <taxon>Gunneridae</taxon>
        <taxon>Pentapetalae</taxon>
        <taxon>rosids</taxon>
        <taxon>fabids</taxon>
        <taxon>Fabales</taxon>
        <taxon>Fabaceae</taxon>
        <taxon>Papilionoideae</taxon>
        <taxon>50 kb inversion clade</taxon>
        <taxon>NPAAA clade</taxon>
        <taxon>Hologalegina</taxon>
        <taxon>IRL clade</taxon>
        <taxon>Trifolieae</taxon>
        <taxon>Trifolium</taxon>
    </lineage>
</organism>
<reference evidence="3 4" key="1">
    <citation type="journal article" date="2018" name="Front. Plant Sci.">
        <title>Red Clover (Trifolium pratense) and Zigzag Clover (T. medium) - A Picture of Genomic Similarities and Differences.</title>
        <authorList>
            <person name="Dluhosova J."/>
            <person name="Istvanek J."/>
            <person name="Nedelnik J."/>
            <person name="Repkova J."/>
        </authorList>
    </citation>
    <scope>NUCLEOTIDE SEQUENCE [LARGE SCALE GENOMIC DNA]</scope>
    <source>
        <strain evidence="4">cv. 10/8</strain>
        <tissue evidence="3">Leaf</tissue>
    </source>
</reference>
<dbReference type="EMBL" id="LXQA010006566">
    <property type="protein sequence ID" value="MCH84281.1"/>
    <property type="molecule type" value="Genomic_DNA"/>
</dbReference>
<feature type="compositionally biased region" description="Pro residues" evidence="1">
    <location>
        <begin position="1"/>
        <end position="11"/>
    </location>
</feature>
<dbReference type="PANTHER" id="PTHR33223">
    <property type="entry name" value="CCHC-TYPE DOMAIN-CONTAINING PROTEIN"/>
    <property type="match status" value="1"/>
</dbReference>
<dbReference type="AlphaFoldDB" id="A0A392MAI0"/>
<feature type="region of interest" description="Disordered" evidence="1">
    <location>
        <begin position="365"/>
        <end position="386"/>
    </location>
</feature>
<evidence type="ECO:0000313" key="3">
    <source>
        <dbReference type="EMBL" id="MCH84281.1"/>
    </source>
</evidence>
<gene>
    <name evidence="3" type="ORF">A2U01_0005112</name>
</gene>
<dbReference type="Pfam" id="PF03732">
    <property type="entry name" value="Retrotrans_gag"/>
    <property type="match status" value="1"/>
</dbReference>
<name>A0A392MAI0_9FABA</name>
<sequence length="386" mass="43989">MAELPPPPPPKRTLGDYGRGTNGDQEFRGFQPANPVAFDIKSLVLKDLKENKFSGADVECPYLHLSHFLDVCDYTNPPGVSESAKRLKHFKYSLTGRAKDWLGTLPNGTIKTWNELRVKFLERFFPIYKFLEKKAEITNFEQGDSESLYDAWERFKLLLKKCPDHGVDNLAQMQYFTQGLRAQTRMLLDVSAGGSMYKKDANEAKELVEVMAHNEYRILNDRGAKNKPDMIELDTQTALLVQSKLMNIQMETLFKHLSNTTLAQAKQVQAFRCDFSGQGHANGECVPQESEEVNYLANSYSQAYQNTQPSELSPLEETLIQFIKLTQENFEAMKTSQELSNKSHEASIKNLESQIGQLMKQFAKPKNTRARELGQEQSKRNIKIQS</sequence>
<accession>A0A392MAI0</accession>
<feature type="domain" description="Retrotransposon gag" evidence="2">
    <location>
        <begin position="89"/>
        <end position="181"/>
    </location>
</feature>
<evidence type="ECO:0000313" key="4">
    <source>
        <dbReference type="Proteomes" id="UP000265520"/>
    </source>
</evidence>